<accession>A0A8I0ALW4</accession>
<dbReference type="EMBL" id="JACOOT010000039">
    <property type="protein sequence ID" value="MBC5652666.1"/>
    <property type="molecule type" value="Genomic_DNA"/>
</dbReference>
<comment type="caution">
    <text evidence="1">The sequence shown here is derived from an EMBL/GenBank/DDBJ whole genome shotgun (WGS) entry which is preliminary data.</text>
</comment>
<name>A0A8I0ALW4_9FIRM</name>
<sequence length="179" mass="20605">MLDTNRFEEFISQYPIYEYRVLDAAEIQVRERVRTICKQECERYGTTWACPPAVGTLEECAARIHSYKSGIFFSSVAEVSDLMNMEEMLSTRDAHEELTCEVAKFLQGEGFETFTLSTESCDLCEHCAYLDGKPCRFPERMHPCLESHGVVANELVEKHSMEYNLGGNTILWFSLVLFR</sequence>
<dbReference type="Proteomes" id="UP000652847">
    <property type="component" value="Unassembled WGS sequence"/>
</dbReference>
<proteinExistence type="predicted"/>
<protein>
    <submittedName>
        <fullName evidence="1">DUF2284 domain-containing protein</fullName>
    </submittedName>
</protein>
<dbReference type="InterPro" id="IPR019271">
    <property type="entry name" value="DUF2284_metal-binding"/>
</dbReference>
<evidence type="ECO:0000313" key="2">
    <source>
        <dbReference type="Proteomes" id="UP000652847"/>
    </source>
</evidence>
<dbReference type="RefSeq" id="WP_021924388.1">
    <property type="nucleotide sequence ID" value="NZ_JACOOT010000039.1"/>
</dbReference>
<evidence type="ECO:0000313" key="1">
    <source>
        <dbReference type="EMBL" id="MBC5652666.1"/>
    </source>
</evidence>
<dbReference type="Pfam" id="PF10050">
    <property type="entry name" value="DUF2284"/>
    <property type="match status" value="1"/>
</dbReference>
<gene>
    <name evidence="1" type="ORF">H8S54_16540</name>
</gene>
<organism evidence="1 2">
    <name type="scientific">Blautia segnis</name>
    <dbReference type="NCBI Taxonomy" id="2763030"/>
    <lineage>
        <taxon>Bacteria</taxon>
        <taxon>Bacillati</taxon>
        <taxon>Bacillota</taxon>
        <taxon>Clostridia</taxon>
        <taxon>Lachnospirales</taxon>
        <taxon>Lachnospiraceae</taxon>
        <taxon>Blautia</taxon>
    </lineage>
</organism>
<keyword evidence="2" id="KW-1185">Reference proteome</keyword>
<dbReference type="AlphaFoldDB" id="A0A8I0ALW4"/>
<reference evidence="1 2" key="1">
    <citation type="submission" date="2020-08" db="EMBL/GenBank/DDBJ databases">
        <title>Genome public.</title>
        <authorList>
            <person name="Liu C."/>
            <person name="Sun Q."/>
        </authorList>
    </citation>
    <scope>NUCLEOTIDE SEQUENCE [LARGE SCALE GENOMIC DNA]</scope>
    <source>
        <strain evidence="1 2">BX17</strain>
    </source>
</reference>